<keyword evidence="2" id="KW-1185">Reference proteome</keyword>
<dbReference type="EMBL" id="CAVMJV010000014">
    <property type="protein sequence ID" value="CAK5052185.1"/>
    <property type="molecule type" value="Genomic_DNA"/>
</dbReference>
<comment type="caution">
    <text evidence="1">The sequence shown here is derived from an EMBL/GenBank/DDBJ whole genome shotgun (WGS) entry which is preliminary data.</text>
</comment>
<reference evidence="1" key="1">
    <citation type="submission" date="2023-11" db="EMBL/GenBank/DDBJ databases">
        <authorList>
            <person name="Poullet M."/>
        </authorList>
    </citation>
    <scope>NUCLEOTIDE SEQUENCE</scope>
    <source>
        <strain evidence="1">E1834</strain>
    </source>
</reference>
<proteinExistence type="predicted"/>
<evidence type="ECO:0000313" key="2">
    <source>
        <dbReference type="Proteomes" id="UP001497535"/>
    </source>
</evidence>
<protein>
    <submittedName>
        <fullName evidence="1">Uncharacterized protein</fullName>
    </submittedName>
</protein>
<gene>
    <name evidence="1" type="ORF">MENTE1834_LOCUS13814</name>
</gene>
<sequence>MSCFLPNGTKRPILDVNSEYLVYLWNFPNHLPMQNIRKDVFRRYGFVRFIETFEAWKDRRIGQIILEFTDQKEMNDFIEAFERKEVLNNFEPPIEFIYLQKMGKEKFFDYVKEWSGVDLLSCRGIPPSFDRKSRNPSTSFSSPRFSSNNNGIYKHVDDQKTQRNSPNIFSRVRVEKENDNRVGEHLRQFGGRGTVGTGSFGGKSSTENNTNNNRINNNSFGRDDDRNGGWNSRDRSLSFGTRQNGSNNSRLQYNKGNDIGNNGINGDDKIKDNNARQFGNAAEGGFGSRRGTGKKGRIPRPYASEWENSVVSPRNEQIQNFKNQDKFGNENLNNNGRSVSSLSSPSTLIKGLKVVFIYFTKKKVIICDSNDDILENSNTQNVCQSTNNKNINLEENGNVEINGKDNKINGVKNDGGKFKNKEKTNQNKEEKEEGELTDEEDFKDLSNTSTLSVCSTTSLATVRRLSQSSDKNDNLYNEAETRPASAAASHFNKYRTKPPSLASEDDEGRNTMLIRKIKLGFSIERILEDLQNFGDIIEYKQLDETTAIFKFLDASEAELAAKVVSKNSNLFGNMAIFELQR</sequence>
<evidence type="ECO:0000313" key="1">
    <source>
        <dbReference type="EMBL" id="CAK5052185.1"/>
    </source>
</evidence>
<name>A0ACB0YLA3_MELEN</name>
<dbReference type="Proteomes" id="UP001497535">
    <property type="component" value="Unassembled WGS sequence"/>
</dbReference>
<accession>A0ACB0YLA3</accession>
<organism evidence="1 2">
    <name type="scientific">Meloidogyne enterolobii</name>
    <name type="common">Root-knot nematode worm</name>
    <name type="synonym">Meloidogyne mayaguensis</name>
    <dbReference type="NCBI Taxonomy" id="390850"/>
    <lineage>
        <taxon>Eukaryota</taxon>
        <taxon>Metazoa</taxon>
        <taxon>Ecdysozoa</taxon>
        <taxon>Nematoda</taxon>
        <taxon>Chromadorea</taxon>
        <taxon>Rhabditida</taxon>
        <taxon>Tylenchina</taxon>
        <taxon>Tylenchomorpha</taxon>
        <taxon>Tylenchoidea</taxon>
        <taxon>Meloidogynidae</taxon>
        <taxon>Meloidogyninae</taxon>
        <taxon>Meloidogyne</taxon>
    </lineage>
</organism>